<dbReference type="InterPro" id="IPR052061">
    <property type="entry name" value="PTE-AB_protein"/>
</dbReference>
<organism evidence="2 3">
    <name type="scientific">Polyrhizophydium stewartii</name>
    <dbReference type="NCBI Taxonomy" id="2732419"/>
    <lineage>
        <taxon>Eukaryota</taxon>
        <taxon>Fungi</taxon>
        <taxon>Fungi incertae sedis</taxon>
        <taxon>Chytridiomycota</taxon>
        <taxon>Chytridiomycota incertae sedis</taxon>
        <taxon>Chytridiomycetes</taxon>
        <taxon>Rhizophydiales</taxon>
        <taxon>Rhizophydiales incertae sedis</taxon>
        <taxon>Polyrhizophydium</taxon>
    </lineage>
</organism>
<evidence type="ECO:0000259" key="1">
    <source>
        <dbReference type="Pfam" id="PF03061"/>
    </source>
</evidence>
<reference evidence="2 3" key="1">
    <citation type="submission" date="2023-09" db="EMBL/GenBank/DDBJ databases">
        <title>Pangenome analysis of Batrachochytrium dendrobatidis and related Chytrids.</title>
        <authorList>
            <person name="Yacoub M.N."/>
            <person name="Stajich J.E."/>
            <person name="James T.Y."/>
        </authorList>
    </citation>
    <scope>NUCLEOTIDE SEQUENCE [LARGE SCALE GENOMIC DNA]</scope>
    <source>
        <strain evidence="2 3">JEL0888</strain>
    </source>
</reference>
<evidence type="ECO:0000313" key="2">
    <source>
        <dbReference type="EMBL" id="KAL2914549.1"/>
    </source>
</evidence>
<gene>
    <name evidence="2" type="ORF">HK105_205900</name>
</gene>
<comment type="caution">
    <text evidence="2">The sequence shown here is derived from an EMBL/GenBank/DDBJ whole genome shotgun (WGS) entry which is preliminary data.</text>
</comment>
<accession>A0ABR4N501</accession>
<sequence length="273" mass="29653">MSQTIRSFAAGAAALVAGAAAASLFASRRTETPRAAAASRYAPPKELRDRVRQLPLYARVTSLPEFREAPFHPLLVDDLENPADHPFLPFMKSPEDIEGTLLRGRLLFRPGGVEFGSGWLSKDHQTLVMFLHLGDMICGHPGIVHGGLISAIFDDCMGYNFFADAAGKHNGFTASLKVDYRNKMPAGRTIAVCVRIARREGRKVFLSAEAHDAEVEFVPFDEPKTEADKLAHAQAHPFAHLVGKESTLFAQAEALFIIPRGQGPDAKPVPATA</sequence>
<dbReference type="PANTHER" id="PTHR47260">
    <property type="entry name" value="UPF0644 PROTEIN PB2B4.06"/>
    <property type="match status" value="1"/>
</dbReference>
<dbReference type="InterPro" id="IPR006311">
    <property type="entry name" value="TAT_signal"/>
</dbReference>
<keyword evidence="3" id="KW-1185">Reference proteome</keyword>
<proteinExistence type="predicted"/>
<evidence type="ECO:0000313" key="3">
    <source>
        <dbReference type="Proteomes" id="UP001527925"/>
    </source>
</evidence>
<dbReference type="CDD" id="cd03443">
    <property type="entry name" value="PaaI_thioesterase"/>
    <property type="match status" value="1"/>
</dbReference>
<dbReference type="PANTHER" id="PTHR47260:SF1">
    <property type="entry name" value="UPF0644 PROTEIN PB2B4.06"/>
    <property type="match status" value="1"/>
</dbReference>
<dbReference type="Proteomes" id="UP001527925">
    <property type="component" value="Unassembled WGS sequence"/>
</dbReference>
<dbReference type="SUPFAM" id="SSF54637">
    <property type="entry name" value="Thioesterase/thiol ester dehydrase-isomerase"/>
    <property type="match status" value="1"/>
</dbReference>
<dbReference type="PROSITE" id="PS51318">
    <property type="entry name" value="TAT"/>
    <property type="match status" value="1"/>
</dbReference>
<feature type="domain" description="Thioesterase" evidence="1">
    <location>
        <begin position="142"/>
        <end position="214"/>
    </location>
</feature>
<dbReference type="InterPro" id="IPR029069">
    <property type="entry name" value="HotDog_dom_sf"/>
</dbReference>
<name>A0ABR4N501_9FUNG</name>
<dbReference type="InterPro" id="IPR006683">
    <property type="entry name" value="Thioestr_dom"/>
</dbReference>
<dbReference type="Pfam" id="PF03061">
    <property type="entry name" value="4HBT"/>
    <property type="match status" value="1"/>
</dbReference>
<protein>
    <recommendedName>
        <fullName evidence="1">Thioesterase domain-containing protein</fullName>
    </recommendedName>
</protein>
<dbReference type="Gene3D" id="3.10.129.10">
    <property type="entry name" value="Hotdog Thioesterase"/>
    <property type="match status" value="1"/>
</dbReference>
<dbReference type="EMBL" id="JADGIZ020000032">
    <property type="protein sequence ID" value="KAL2914549.1"/>
    <property type="molecule type" value="Genomic_DNA"/>
</dbReference>